<organism evidence="2 3">
    <name type="scientific">Aggregatibacter aphrophilus ATCC 33389</name>
    <dbReference type="NCBI Taxonomy" id="985008"/>
    <lineage>
        <taxon>Bacteria</taxon>
        <taxon>Pseudomonadati</taxon>
        <taxon>Pseudomonadota</taxon>
        <taxon>Gammaproteobacteria</taxon>
        <taxon>Pasteurellales</taxon>
        <taxon>Pasteurellaceae</taxon>
        <taxon>Aggregatibacter</taxon>
    </lineage>
</organism>
<sequence>MMISNKSKHSFWSQLLLSMIAIFALPASQAWQYQANVANENYQNAQQQNVPQILTAVSLLKQTQQQQFQPQNAPIEAEILTKNEPHFVRSYFIINAPIRAGPELI</sequence>
<dbReference type="GeneID" id="49635555"/>
<proteinExistence type="predicted"/>
<dbReference type="EMBL" id="LR134327">
    <property type="protein sequence ID" value="VEF42796.1"/>
    <property type="molecule type" value="Genomic_DNA"/>
</dbReference>
<protein>
    <submittedName>
        <fullName evidence="2">Protein of uncharacterized function (DUF2547)</fullName>
    </submittedName>
</protein>
<evidence type="ECO:0000256" key="1">
    <source>
        <dbReference type="SAM" id="SignalP"/>
    </source>
</evidence>
<reference evidence="2 3" key="1">
    <citation type="submission" date="2018-12" db="EMBL/GenBank/DDBJ databases">
        <authorList>
            <consortium name="Pathogen Informatics"/>
        </authorList>
    </citation>
    <scope>NUCLEOTIDE SEQUENCE [LARGE SCALE GENOMIC DNA]</scope>
    <source>
        <strain evidence="2 3">NCTC5906</strain>
    </source>
</reference>
<dbReference type="Proteomes" id="UP000272690">
    <property type="component" value="Chromosome"/>
</dbReference>
<dbReference type="OrthoDB" id="5679130at2"/>
<name>A0A3S4TZS5_AGGAP</name>
<evidence type="ECO:0000313" key="3">
    <source>
        <dbReference type="Proteomes" id="UP000272690"/>
    </source>
</evidence>
<gene>
    <name evidence="2" type="ORF">NCTC5906_01142</name>
</gene>
<dbReference type="RefSeq" id="WP_005704463.1">
    <property type="nucleotide sequence ID" value="NZ_AEWB02000018.1"/>
</dbReference>
<dbReference type="AlphaFoldDB" id="A0A3S4TZS5"/>
<dbReference type="InterPro" id="IPR020508">
    <property type="entry name" value="SecM_small"/>
</dbReference>
<dbReference type="Pfam" id="PF10818">
    <property type="entry name" value="SecM_small"/>
    <property type="match status" value="1"/>
</dbReference>
<accession>A0A3S4TZS5</accession>
<keyword evidence="1" id="KW-0732">Signal</keyword>
<evidence type="ECO:0000313" key="2">
    <source>
        <dbReference type="EMBL" id="VEF42796.1"/>
    </source>
</evidence>
<dbReference type="NCBIfam" id="NF038363">
    <property type="entry name" value="SecM_small"/>
    <property type="match status" value="1"/>
</dbReference>
<feature type="chain" id="PRO_5018613579" evidence="1">
    <location>
        <begin position="30"/>
        <end position="105"/>
    </location>
</feature>
<feature type="signal peptide" evidence="1">
    <location>
        <begin position="1"/>
        <end position="29"/>
    </location>
</feature>